<name>A0A2N7X9V6_9BURK</name>
<dbReference type="Proteomes" id="UP000235777">
    <property type="component" value="Unassembled WGS sequence"/>
</dbReference>
<dbReference type="AlphaFoldDB" id="A0A2N7X9V6"/>
<accession>A0A2N7X9V6</accession>
<keyword evidence="2" id="KW-1185">Reference proteome</keyword>
<sequence>MRNSTLRLGQHVNGKSRAHFSAPGAVVFEATPRPVKRWFTPSGGRESFVTIFQAGESVHYYMDM</sequence>
<proteinExistence type="predicted"/>
<comment type="caution">
    <text evidence="1">The sequence shown here is derived from an EMBL/GenBank/DDBJ whole genome shotgun (WGS) entry which is preliminary data.</text>
</comment>
<protein>
    <submittedName>
        <fullName evidence="1">Uncharacterized protein</fullName>
    </submittedName>
</protein>
<dbReference type="EMBL" id="PNYC01000001">
    <property type="protein sequence ID" value="PMS38518.1"/>
    <property type="molecule type" value="Genomic_DNA"/>
</dbReference>
<evidence type="ECO:0000313" key="1">
    <source>
        <dbReference type="EMBL" id="PMS38518.1"/>
    </source>
</evidence>
<dbReference type="STRING" id="863227.GCA_000373005_01026"/>
<organism evidence="1 2">
    <name type="scientific">Trinickia symbiotica</name>
    <dbReference type="NCBI Taxonomy" id="863227"/>
    <lineage>
        <taxon>Bacteria</taxon>
        <taxon>Pseudomonadati</taxon>
        <taxon>Pseudomonadota</taxon>
        <taxon>Betaproteobacteria</taxon>
        <taxon>Burkholderiales</taxon>
        <taxon>Burkholderiaceae</taxon>
        <taxon>Trinickia</taxon>
    </lineage>
</organism>
<reference evidence="1 2" key="1">
    <citation type="submission" date="2018-01" db="EMBL/GenBank/DDBJ databases">
        <title>Whole genome analyses suggest that Burkholderia sensu lato contains two further novel genera in the rhizoxinica-symbiotica group Mycetohabitans gen. nov., and Trinickia gen. nov.: implications for the evolution of diazotrophy and nodulation in the Burkholderiaceae.</title>
        <authorList>
            <person name="Estrada-de los Santos P."/>
            <person name="Palmer M."/>
            <person name="Chavez-Ramirez B."/>
            <person name="Beukes C."/>
            <person name="Steenkamp E.T."/>
            <person name="Hirsch A.M."/>
            <person name="Manyaka P."/>
            <person name="Maluk M."/>
            <person name="Lafos M."/>
            <person name="Crook M."/>
            <person name="Gross E."/>
            <person name="Simon M.F."/>
            <person name="Bueno dos Reis Junior F."/>
            <person name="Poole P.S."/>
            <person name="Venter S.N."/>
            <person name="James E.K."/>
        </authorList>
    </citation>
    <scope>NUCLEOTIDE SEQUENCE [LARGE SCALE GENOMIC DNA]</scope>
    <source>
        <strain evidence="1 2">JPY 581</strain>
    </source>
</reference>
<evidence type="ECO:0000313" key="2">
    <source>
        <dbReference type="Proteomes" id="UP000235777"/>
    </source>
</evidence>
<gene>
    <name evidence="1" type="ORF">C0Z20_01150</name>
</gene>